<reference evidence="10" key="2">
    <citation type="journal article" date="2021" name="PeerJ">
        <title>Extensive microbial diversity within the chicken gut microbiome revealed by metagenomics and culture.</title>
        <authorList>
            <person name="Gilroy R."/>
            <person name="Ravi A."/>
            <person name="Getino M."/>
            <person name="Pursley I."/>
            <person name="Horton D.L."/>
            <person name="Alikhan N.F."/>
            <person name="Baker D."/>
            <person name="Gharbi K."/>
            <person name="Hall N."/>
            <person name="Watson M."/>
            <person name="Adriaenssens E.M."/>
            <person name="Foster-Nyarko E."/>
            <person name="Jarju S."/>
            <person name="Secka A."/>
            <person name="Antonio M."/>
            <person name="Oren A."/>
            <person name="Chaudhuri R.R."/>
            <person name="La Ragione R."/>
            <person name="Hildebrand F."/>
            <person name="Pallen M.J."/>
        </authorList>
    </citation>
    <scope>NUCLEOTIDE SEQUENCE</scope>
    <source>
        <strain evidence="10">CHK190-19873</strain>
    </source>
</reference>
<dbReference type="PROSITE" id="PS50110">
    <property type="entry name" value="RESPONSE_REGULATORY"/>
    <property type="match status" value="1"/>
</dbReference>
<evidence type="ECO:0000256" key="5">
    <source>
        <dbReference type="ARBA" id="ARBA00024867"/>
    </source>
</evidence>
<dbReference type="GO" id="GO:0003700">
    <property type="term" value="F:DNA-binding transcription factor activity"/>
    <property type="evidence" value="ECO:0007669"/>
    <property type="project" value="InterPro"/>
</dbReference>
<dbReference type="Pfam" id="PF12833">
    <property type="entry name" value="HTH_18"/>
    <property type="match status" value="1"/>
</dbReference>
<dbReference type="InterPro" id="IPR009057">
    <property type="entry name" value="Homeodomain-like_sf"/>
</dbReference>
<evidence type="ECO:0000256" key="4">
    <source>
        <dbReference type="ARBA" id="ARBA00023163"/>
    </source>
</evidence>
<dbReference type="CDD" id="cd17536">
    <property type="entry name" value="REC_YesN-like"/>
    <property type="match status" value="1"/>
</dbReference>
<dbReference type="PROSITE" id="PS01124">
    <property type="entry name" value="HTH_ARAC_FAMILY_2"/>
    <property type="match status" value="1"/>
</dbReference>
<dbReference type="AlphaFoldDB" id="A0A9D1JLT0"/>
<dbReference type="EMBL" id="DVIQ01000097">
    <property type="protein sequence ID" value="HIS32689.1"/>
    <property type="molecule type" value="Genomic_DNA"/>
</dbReference>
<evidence type="ECO:0000256" key="7">
    <source>
        <dbReference type="SAM" id="MobiDB-lite"/>
    </source>
</evidence>
<dbReference type="SMART" id="SM00342">
    <property type="entry name" value="HTH_ARAC"/>
    <property type="match status" value="1"/>
</dbReference>
<feature type="domain" description="Response regulatory" evidence="9">
    <location>
        <begin position="2"/>
        <end position="120"/>
    </location>
</feature>
<evidence type="ECO:0000256" key="6">
    <source>
        <dbReference type="PROSITE-ProRule" id="PRU00169"/>
    </source>
</evidence>
<dbReference type="PANTHER" id="PTHR43280">
    <property type="entry name" value="ARAC-FAMILY TRANSCRIPTIONAL REGULATOR"/>
    <property type="match status" value="1"/>
</dbReference>
<dbReference type="Proteomes" id="UP000823935">
    <property type="component" value="Unassembled WGS sequence"/>
</dbReference>
<evidence type="ECO:0000256" key="1">
    <source>
        <dbReference type="ARBA" id="ARBA00018672"/>
    </source>
</evidence>
<sequence>MNLLIVDDEAIAIKGMMDGIDWKQCGIDGTVWTAYSASSALKILNAQQIDIMLCDIEMSGDNGIDLLRVVREHNKDLACVFLTCHASFEYAQEAISLGCSDYILKPAPYEVIEEHLRKVCQEAREHMKDREISRYYMGDKEEAGEKDAQERSQRSAKEIVQQTEEYIMQHLADSDLLVSDIAVALFLNKDYLNRVFKKAHGISISQYLIQERMKLAGMLLENPHCSVNTAAEKTGYNNYSYFASSFKRYYGCSPMQYKKEKQENGYN</sequence>
<dbReference type="InterPro" id="IPR001789">
    <property type="entry name" value="Sig_transdc_resp-reg_receiver"/>
</dbReference>
<dbReference type="SMART" id="SM00448">
    <property type="entry name" value="REC"/>
    <property type="match status" value="1"/>
</dbReference>
<dbReference type="Gene3D" id="1.10.10.60">
    <property type="entry name" value="Homeodomain-like"/>
    <property type="match status" value="2"/>
</dbReference>
<feature type="domain" description="HTH araC/xylS-type" evidence="8">
    <location>
        <begin position="161"/>
        <end position="260"/>
    </location>
</feature>
<keyword evidence="6" id="KW-0597">Phosphoprotein</keyword>
<dbReference type="InterPro" id="IPR020449">
    <property type="entry name" value="Tscrpt_reg_AraC-type_HTH"/>
</dbReference>
<accession>A0A9D1JLT0</accession>
<comment type="function">
    <text evidence="5">May play the central regulatory role in sporulation. It may be an element of the effector pathway responsible for the activation of sporulation genes in response to nutritional stress. Spo0A may act in concert with spo0H (a sigma factor) to control the expression of some genes that are critical to the sporulation process.</text>
</comment>
<dbReference type="SUPFAM" id="SSF46689">
    <property type="entry name" value="Homeodomain-like"/>
    <property type="match status" value="2"/>
</dbReference>
<keyword evidence="3" id="KW-0238">DNA-binding</keyword>
<dbReference type="InterPro" id="IPR018060">
    <property type="entry name" value="HTH_AraC"/>
</dbReference>
<dbReference type="GO" id="GO:0043565">
    <property type="term" value="F:sequence-specific DNA binding"/>
    <property type="evidence" value="ECO:0007669"/>
    <property type="project" value="InterPro"/>
</dbReference>
<keyword evidence="4" id="KW-0804">Transcription</keyword>
<feature type="modified residue" description="4-aspartylphosphate" evidence="6">
    <location>
        <position position="55"/>
    </location>
</feature>
<name>A0A9D1JLT0_9FIRM</name>
<organism evidence="10 11">
    <name type="scientific">Candidatus Limivivens intestinipullorum</name>
    <dbReference type="NCBI Taxonomy" id="2840858"/>
    <lineage>
        <taxon>Bacteria</taxon>
        <taxon>Bacillati</taxon>
        <taxon>Bacillota</taxon>
        <taxon>Clostridia</taxon>
        <taxon>Lachnospirales</taxon>
        <taxon>Lachnospiraceae</taxon>
        <taxon>Lachnospiraceae incertae sedis</taxon>
        <taxon>Candidatus Limivivens</taxon>
    </lineage>
</organism>
<dbReference type="PRINTS" id="PR00032">
    <property type="entry name" value="HTHARAC"/>
</dbReference>
<evidence type="ECO:0000313" key="10">
    <source>
        <dbReference type="EMBL" id="HIS32689.1"/>
    </source>
</evidence>
<dbReference type="SUPFAM" id="SSF52172">
    <property type="entry name" value="CheY-like"/>
    <property type="match status" value="1"/>
</dbReference>
<gene>
    <name evidence="10" type="ORF">IAB44_14275</name>
</gene>
<keyword evidence="2" id="KW-0805">Transcription regulation</keyword>
<evidence type="ECO:0000259" key="8">
    <source>
        <dbReference type="PROSITE" id="PS01124"/>
    </source>
</evidence>
<dbReference type="PANTHER" id="PTHR43280:SF10">
    <property type="entry name" value="REGULATORY PROTEIN POCR"/>
    <property type="match status" value="1"/>
</dbReference>
<evidence type="ECO:0000313" key="11">
    <source>
        <dbReference type="Proteomes" id="UP000823935"/>
    </source>
</evidence>
<proteinExistence type="predicted"/>
<evidence type="ECO:0000256" key="2">
    <source>
        <dbReference type="ARBA" id="ARBA00023015"/>
    </source>
</evidence>
<feature type="region of interest" description="Disordered" evidence="7">
    <location>
        <begin position="134"/>
        <end position="155"/>
    </location>
</feature>
<evidence type="ECO:0000259" key="9">
    <source>
        <dbReference type="PROSITE" id="PS50110"/>
    </source>
</evidence>
<dbReference type="Gene3D" id="3.40.50.2300">
    <property type="match status" value="1"/>
</dbReference>
<protein>
    <recommendedName>
        <fullName evidence="1">Stage 0 sporulation protein A homolog</fullName>
    </recommendedName>
</protein>
<evidence type="ECO:0000256" key="3">
    <source>
        <dbReference type="ARBA" id="ARBA00023125"/>
    </source>
</evidence>
<dbReference type="InterPro" id="IPR011006">
    <property type="entry name" value="CheY-like_superfamily"/>
</dbReference>
<reference evidence="10" key="1">
    <citation type="submission" date="2020-10" db="EMBL/GenBank/DDBJ databases">
        <authorList>
            <person name="Gilroy R."/>
        </authorList>
    </citation>
    <scope>NUCLEOTIDE SEQUENCE</scope>
    <source>
        <strain evidence="10">CHK190-19873</strain>
    </source>
</reference>
<comment type="caution">
    <text evidence="10">The sequence shown here is derived from an EMBL/GenBank/DDBJ whole genome shotgun (WGS) entry which is preliminary data.</text>
</comment>
<dbReference type="GO" id="GO:0000160">
    <property type="term" value="P:phosphorelay signal transduction system"/>
    <property type="evidence" value="ECO:0007669"/>
    <property type="project" value="InterPro"/>
</dbReference>
<dbReference type="Pfam" id="PF00072">
    <property type="entry name" value="Response_reg"/>
    <property type="match status" value="1"/>
</dbReference>